<gene>
    <name evidence="2" type="ORF">SEMRO_393_G133480.1</name>
</gene>
<keyword evidence="1" id="KW-0812">Transmembrane</keyword>
<dbReference type="OrthoDB" id="45452at2759"/>
<dbReference type="Proteomes" id="UP001153069">
    <property type="component" value="Unassembled WGS sequence"/>
</dbReference>
<feature type="transmembrane region" description="Helical" evidence="1">
    <location>
        <begin position="57"/>
        <end position="74"/>
    </location>
</feature>
<evidence type="ECO:0000313" key="3">
    <source>
        <dbReference type="Proteomes" id="UP001153069"/>
    </source>
</evidence>
<keyword evidence="1" id="KW-0472">Membrane</keyword>
<keyword evidence="1" id="KW-1133">Transmembrane helix</keyword>
<keyword evidence="3" id="KW-1185">Reference proteome</keyword>
<dbReference type="Gene3D" id="3.40.50.150">
    <property type="entry name" value="Vaccinia Virus protein VP39"/>
    <property type="match status" value="1"/>
</dbReference>
<evidence type="ECO:0000313" key="2">
    <source>
        <dbReference type="EMBL" id="CAB9509514.1"/>
    </source>
</evidence>
<protein>
    <submittedName>
        <fullName evidence="2">Uncharacterized protein</fullName>
    </submittedName>
</protein>
<sequence length="388" mass="43758">MTTKRSNGTTSKISNGYLSSDEEFEELGPLVAMELTSGQEDLLDKDPQFCGNLLPKLPWLLALMLLIVALYVMAPTTGSKNSTTTMHHHNHHHIHLECPTEPLSTLNFDDDAAIQDYVANGTQPCTKTPACFLETFRDHVFDGHTRTYTQFKESEREFVRDFFVPHLKPGDAIYESACGIGLNLFAVLELVAEEANLTGITVYGNEYIEENANRANWILDVLLGAQLDEDMPNKKGHVCRGDSTDLSFVPANSFDLVYTGFISPLWDPLHINSHSKMKELCLDQNKNDDWKAQTLVNLSQSMQDDWFSQWVVEMIRIAKPGAPIIIEENALPFCSNPHDYGGVSPAYWHHGVDHYGWNVQPSSLQFGKRGNGYKGSRYHVFMLKKEEE</sequence>
<organism evidence="2 3">
    <name type="scientific">Seminavis robusta</name>
    <dbReference type="NCBI Taxonomy" id="568900"/>
    <lineage>
        <taxon>Eukaryota</taxon>
        <taxon>Sar</taxon>
        <taxon>Stramenopiles</taxon>
        <taxon>Ochrophyta</taxon>
        <taxon>Bacillariophyta</taxon>
        <taxon>Bacillariophyceae</taxon>
        <taxon>Bacillariophycidae</taxon>
        <taxon>Naviculales</taxon>
        <taxon>Naviculaceae</taxon>
        <taxon>Seminavis</taxon>
    </lineage>
</organism>
<evidence type="ECO:0000256" key="1">
    <source>
        <dbReference type="SAM" id="Phobius"/>
    </source>
</evidence>
<name>A0A9N8DVZ9_9STRA</name>
<dbReference type="EMBL" id="CAICTM010000392">
    <property type="protein sequence ID" value="CAB9509514.1"/>
    <property type="molecule type" value="Genomic_DNA"/>
</dbReference>
<reference evidence="2" key="1">
    <citation type="submission" date="2020-06" db="EMBL/GenBank/DDBJ databases">
        <authorList>
            <consortium name="Plant Systems Biology data submission"/>
        </authorList>
    </citation>
    <scope>NUCLEOTIDE SEQUENCE</scope>
    <source>
        <strain evidence="2">D6</strain>
    </source>
</reference>
<comment type="caution">
    <text evidence="2">The sequence shown here is derived from an EMBL/GenBank/DDBJ whole genome shotgun (WGS) entry which is preliminary data.</text>
</comment>
<accession>A0A9N8DVZ9</accession>
<dbReference type="SUPFAM" id="SSF53335">
    <property type="entry name" value="S-adenosyl-L-methionine-dependent methyltransferases"/>
    <property type="match status" value="1"/>
</dbReference>
<proteinExistence type="predicted"/>
<dbReference type="AlphaFoldDB" id="A0A9N8DVZ9"/>
<dbReference type="InterPro" id="IPR029063">
    <property type="entry name" value="SAM-dependent_MTases_sf"/>
</dbReference>